<gene>
    <name evidence="1" type="ORF">GALL_400130</name>
</gene>
<name>A0A1J5Q3K4_9ZZZZ</name>
<proteinExistence type="predicted"/>
<evidence type="ECO:0008006" key="2">
    <source>
        <dbReference type="Google" id="ProtNLM"/>
    </source>
</evidence>
<comment type="caution">
    <text evidence="1">The sequence shown here is derived from an EMBL/GenBank/DDBJ whole genome shotgun (WGS) entry which is preliminary data.</text>
</comment>
<reference evidence="1" key="1">
    <citation type="submission" date="2016-10" db="EMBL/GenBank/DDBJ databases">
        <title>Sequence of Gallionella enrichment culture.</title>
        <authorList>
            <person name="Poehlein A."/>
            <person name="Muehling M."/>
            <person name="Daniel R."/>
        </authorList>
    </citation>
    <scope>NUCLEOTIDE SEQUENCE</scope>
</reference>
<sequence>MTTNSSDLLARGLTQTYGSGLGTTHALAEVDVTIAAGESVAVMGPPCSG</sequence>
<evidence type="ECO:0000313" key="1">
    <source>
        <dbReference type="EMBL" id="OIQ78281.1"/>
    </source>
</evidence>
<dbReference type="AlphaFoldDB" id="A0A1J5Q3K4"/>
<protein>
    <recommendedName>
        <fullName evidence="2">ABC transporter ATP-binding protein</fullName>
    </recommendedName>
</protein>
<dbReference type="EMBL" id="MLJW01001431">
    <property type="protein sequence ID" value="OIQ78281.1"/>
    <property type="molecule type" value="Genomic_DNA"/>
</dbReference>
<organism evidence="1">
    <name type="scientific">mine drainage metagenome</name>
    <dbReference type="NCBI Taxonomy" id="410659"/>
    <lineage>
        <taxon>unclassified sequences</taxon>
        <taxon>metagenomes</taxon>
        <taxon>ecological metagenomes</taxon>
    </lineage>
</organism>
<accession>A0A1J5Q3K4</accession>